<dbReference type="InterPro" id="IPR014729">
    <property type="entry name" value="Rossmann-like_a/b/a_fold"/>
</dbReference>
<dbReference type="AlphaFoldDB" id="A0A0M8N1Q1"/>
<keyword evidence="3" id="KW-1185">Reference proteome</keyword>
<dbReference type="Proteomes" id="UP000053831">
    <property type="component" value="Unassembled WGS sequence"/>
</dbReference>
<dbReference type="PANTHER" id="PTHR30336:SF20">
    <property type="entry name" value="DUF218 DOMAIN-CONTAINING PROTEIN"/>
    <property type="match status" value="1"/>
</dbReference>
<dbReference type="STRING" id="150374.A0A0M8N1Q1"/>
<dbReference type="Pfam" id="PF02698">
    <property type="entry name" value="DUF218"/>
    <property type="match status" value="1"/>
</dbReference>
<sequence>MGEEIRNSPEDNGVSLLSQQVRDDARLVYNYHRLHMRLEPADAIFCLCSLDTRIARYAAQLYHAGLAPLLIFSGDSGALTRDVFDRPEAEVFAAEARAAGVPASAVVVEPRARNTGENIRFTHELLLRERGLRLRSLMLVQKPYMERRTYATFMRQWPDAATAVAVTSPPLDFDEYPDRGVNDVEKVISIMVGDLVRIREYPKRGFQIEQEMPDDVAAAGERLIAAGYDRHLP</sequence>
<dbReference type="PANTHER" id="PTHR30336">
    <property type="entry name" value="INNER MEMBRANE PROTEIN, PROBABLE PERMEASE"/>
    <property type="match status" value="1"/>
</dbReference>
<dbReference type="CDD" id="cd06259">
    <property type="entry name" value="YdcF-like"/>
    <property type="match status" value="1"/>
</dbReference>
<organism evidence="2 3">
    <name type="scientific">Escovopsis weberi</name>
    <dbReference type="NCBI Taxonomy" id="150374"/>
    <lineage>
        <taxon>Eukaryota</taxon>
        <taxon>Fungi</taxon>
        <taxon>Dikarya</taxon>
        <taxon>Ascomycota</taxon>
        <taxon>Pezizomycotina</taxon>
        <taxon>Sordariomycetes</taxon>
        <taxon>Hypocreomycetidae</taxon>
        <taxon>Hypocreales</taxon>
        <taxon>Hypocreaceae</taxon>
        <taxon>Escovopsis</taxon>
    </lineage>
</organism>
<reference evidence="2 3" key="1">
    <citation type="submission" date="2015-07" db="EMBL/GenBank/DDBJ databases">
        <title>The genome of the fungus Escovopsis weberi, a specialized disease agent of ant agriculture.</title>
        <authorList>
            <person name="de Man T.J."/>
            <person name="Stajich J.E."/>
            <person name="Kubicek C.P."/>
            <person name="Chenthamara K."/>
            <person name="Atanasova L."/>
            <person name="Druzhinina I.S."/>
            <person name="Birnbaum S."/>
            <person name="Barribeau S.M."/>
            <person name="Teiling C."/>
            <person name="Suen G."/>
            <person name="Currie C."/>
            <person name="Gerardo N.M."/>
        </authorList>
    </citation>
    <scope>NUCLEOTIDE SEQUENCE [LARGE SCALE GENOMIC DNA]</scope>
</reference>
<dbReference type="Gene3D" id="3.40.50.620">
    <property type="entry name" value="HUPs"/>
    <property type="match status" value="1"/>
</dbReference>
<evidence type="ECO:0000313" key="2">
    <source>
        <dbReference type="EMBL" id="KOS23308.1"/>
    </source>
</evidence>
<evidence type="ECO:0000259" key="1">
    <source>
        <dbReference type="Pfam" id="PF02698"/>
    </source>
</evidence>
<dbReference type="InterPro" id="IPR051599">
    <property type="entry name" value="Cell_Envelope_Assoc"/>
</dbReference>
<accession>A0A0M8N1Q1</accession>
<protein>
    <recommendedName>
        <fullName evidence="1">DUF218 domain-containing protein</fullName>
    </recommendedName>
</protein>
<comment type="caution">
    <text evidence="2">The sequence shown here is derived from an EMBL/GenBank/DDBJ whole genome shotgun (WGS) entry which is preliminary data.</text>
</comment>
<proteinExistence type="predicted"/>
<dbReference type="GO" id="GO:0005886">
    <property type="term" value="C:plasma membrane"/>
    <property type="evidence" value="ECO:0007669"/>
    <property type="project" value="TreeGrafter"/>
</dbReference>
<dbReference type="InterPro" id="IPR003848">
    <property type="entry name" value="DUF218"/>
</dbReference>
<gene>
    <name evidence="2" type="ORF">ESCO_003664</name>
</gene>
<dbReference type="EMBL" id="LGSR01000002">
    <property type="protein sequence ID" value="KOS23308.1"/>
    <property type="molecule type" value="Genomic_DNA"/>
</dbReference>
<feature type="domain" description="DUF218" evidence="1">
    <location>
        <begin position="43"/>
        <end position="172"/>
    </location>
</feature>
<dbReference type="OrthoDB" id="17725at2759"/>
<evidence type="ECO:0000313" key="3">
    <source>
        <dbReference type="Proteomes" id="UP000053831"/>
    </source>
</evidence>
<name>A0A0M8N1Q1_ESCWE</name>